<dbReference type="GeneID" id="63799401"/>
<comment type="caution">
    <text evidence="2">The sequence shown here is derived from an EMBL/GenBank/DDBJ whole genome shotgun (WGS) entry which is preliminary data.</text>
</comment>
<dbReference type="RefSeq" id="XP_040738689.1">
    <property type="nucleotide sequence ID" value="XM_040872789.1"/>
</dbReference>
<gene>
    <name evidence="2" type="ORF">BHQ10_010187</name>
</gene>
<dbReference type="Proteomes" id="UP000249363">
    <property type="component" value="Unassembled WGS sequence"/>
</dbReference>
<accession>A0A364LED1</accession>
<evidence type="ECO:0000313" key="2">
    <source>
        <dbReference type="EMBL" id="RAO74175.1"/>
    </source>
</evidence>
<dbReference type="EMBL" id="MIKG01000030">
    <property type="protein sequence ID" value="RAO74175.1"/>
    <property type="molecule type" value="Genomic_DNA"/>
</dbReference>
<evidence type="ECO:0000256" key="1">
    <source>
        <dbReference type="SAM" id="MobiDB-lite"/>
    </source>
</evidence>
<name>A0A364LED1_TALAM</name>
<dbReference type="AlphaFoldDB" id="A0A364LED1"/>
<reference evidence="2 3" key="1">
    <citation type="journal article" date="2017" name="Biotechnol. Biofuels">
        <title>Differential beta-glucosidase expression as a function of carbon source availability in Talaromyces amestolkiae: a genomic and proteomic approach.</title>
        <authorList>
            <person name="de Eugenio L.I."/>
            <person name="Mendez-Liter J.A."/>
            <person name="Nieto-Dominguez M."/>
            <person name="Alonso L."/>
            <person name="Gil-Munoz J."/>
            <person name="Barriuso J."/>
            <person name="Prieto A."/>
            <person name="Martinez M.J."/>
        </authorList>
    </citation>
    <scope>NUCLEOTIDE SEQUENCE [LARGE SCALE GENOMIC DNA]</scope>
    <source>
        <strain evidence="2 3">CIB</strain>
    </source>
</reference>
<proteinExistence type="predicted"/>
<feature type="compositionally biased region" description="Basic and acidic residues" evidence="1">
    <location>
        <begin position="9"/>
        <end position="20"/>
    </location>
</feature>
<keyword evidence="3" id="KW-1185">Reference proteome</keyword>
<evidence type="ECO:0000313" key="3">
    <source>
        <dbReference type="Proteomes" id="UP000249363"/>
    </source>
</evidence>
<dbReference type="OrthoDB" id="4523473at2759"/>
<protein>
    <submittedName>
        <fullName evidence="2">Uncharacterized protein</fullName>
    </submittedName>
</protein>
<sequence>MSVGNKSQQSDDRQDFESSDSHVAGSEDAESMIVELDDDGYQDLLPPDMEDIRSEVGDMSGDASDAGASFQGEVLNIEPVLELDDNSLNVHGHDIDTAQPNAERDTAEDLLGTGASFSDDSLHIDPVLEVE</sequence>
<organism evidence="2 3">
    <name type="scientific">Talaromyces amestolkiae</name>
    <dbReference type="NCBI Taxonomy" id="1196081"/>
    <lineage>
        <taxon>Eukaryota</taxon>
        <taxon>Fungi</taxon>
        <taxon>Dikarya</taxon>
        <taxon>Ascomycota</taxon>
        <taxon>Pezizomycotina</taxon>
        <taxon>Eurotiomycetes</taxon>
        <taxon>Eurotiomycetidae</taxon>
        <taxon>Eurotiales</taxon>
        <taxon>Trichocomaceae</taxon>
        <taxon>Talaromyces</taxon>
        <taxon>Talaromyces sect. Talaromyces</taxon>
    </lineage>
</organism>
<feature type="compositionally biased region" description="Acidic residues" evidence="1">
    <location>
        <begin position="27"/>
        <end position="41"/>
    </location>
</feature>
<feature type="region of interest" description="Disordered" evidence="1">
    <location>
        <begin position="1"/>
        <end position="67"/>
    </location>
</feature>
<feature type="region of interest" description="Disordered" evidence="1">
    <location>
        <begin position="112"/>
        <end position="131"/>
    </location>
</feature>